<comment type="catalytic activity">
    <reaction evidence="7">
        <text>xylitol + NAD(+) = D-xylose + NADH + H(+)</text>
        <dbReference type="Rhea" id="RHEA:27441"/>
        <dbReference type="ChEBI" id="CHEBI:15378"/>
        <dbReference type="ChEBI" id="CHEBI:17151"/>
        <dbReference type="ChEBI" id="CHEBI:53455"/>
        <dbReference type="ChEBI" id="CHEBI:57540"/>
        <dbReference type="ChEBI" id="CHEBI:57945"/>
        <dbReference type="EC" id="1.1.1.307"/>
    </reaction>
</comment>
<feature type="domain" description="NADP-dependent oxidoreductase" evidence="8">
    <location>
        <begin position="14"/>
        <end position="268"/>
    </location>
</feature>
<evidence type="ECO:0000256" key="2">
    <source>
        <dbReference type="ARBA" id="ARBA00012845"/>
    </source>
</evidence>
<dbReference type="Proteomes" id="UP001610446">
    <property type="component" value="Unassembled WGS sequence"/>
</dbReference>
<dbReference type="InterPro" id="IPR020471">
    <property type="entry name" value="AKR"/>
</dbReference>
<comment type="function">
    <text evidence="5">Catalyzes the initial reaction in the xylose utilization pathway by reducing D-xylose into xylitol. Xylose is a major component of hemicelluloses such as xylan. Most fungi utilize D-xylose via three enzymatic reactions, xylose reductase (XR), xylitol dehydrogenase (XDH), and xylulokinase, to form xylulose 5-phosphate, which enters pentose phosphate pathway.</text>
</comment>
<organism evidence="9 10">
    <name type="scientific">Aspergillus pseudoustus</name>
    <dbReference type="NCBI Taxonomy" id="1810923"/>
    <lineage>
        <taxon>Eukaryota</taxon>
        <taxon>Fungi</taxon>
        <taxon>Dikarya</taxon>
        <taxon>Ascomycota</taxon>
        <taxon>Pezizomycotina</taxon>
        <taxon>Eurotiomycetes</taxon>
        <taxon>Eurotiomycetidae</taxon>
        <taxon>Eurotiales</taxon>
        <taxon>Aspergillaceae</taxon>
        <taxon>Aspergillus</taxon>
        <taxon>Aspergillus subgen. Nidulantes</taxon>
    </lineage>
</organism>
<sequence>MADIPKCSKVFKLNNGRLGTEDEEALEKSIIHALQSGYRLIDTAQYYGIESTVGRAIRRSGVPRSAITIVTKFWGNAHHDVAGALDLSLRELDLDYIDVFLMHWPWAMTLEGHPLRIDESPTFVETWRQMEALVGDKCRGIGVCNCTQKTLGVLLEHAVVVPAVNQVELHALNPCLRLVPYCQEKGIHVMGWGTLGGDSQVAKNHILTNELFTSIAEKHECSTGAVSLSWAVQRGTTIIPKSSSPARIVENIRLVSLDDEDMAKINDAHRRIELHRVSNIHHLLWIDLDGKRTLRGWTGVDFGWEDEEGNWLT</sequence>
<accession>A0ABR4IJX6</accession>
<evidence type="ECO:0000256" key="1">
    <source>
        <dbReference type="ARBA" id="ARBA00007905"/>
    </source>
</evidence>
<dbReference type="PIRSF" id="PIRSF000097">
    <property type="entry name" value="AKR"/>
    <property type="match status" value="1"/>
</dbReference>
<comment type="catalytic activity">
    <reaction evidence="6">
        <text>xylitol + NADP(+) = D-xylose + NADPH + H(+)</text>
        <dbReference type="Rhea" id="RHEA:27445"/>
        <dbReference type="ChEBI" id="CHEBI:15378"/>
        <dbReference type="ChEBI" id="CHEBI:17151"/>
        <dbReference type="ChEBI" id="CHEBI:53455"/>
        <dbReference type="ChEBI" id="CHEBI:57783"/>
        <dbReference type="ChEBI" id="CHEBI:58349"/>
        <dbReference type="EC" id="1.1.1.307"/>
    </reaction>
</comment>
<dbReference type="PANTHER" id="PTHR43827:SF3">
    <property type="entry name" value="NADP-DEPENDENT OXIDOREDUCTASE DOMAIN-CONTAINING PROTEIN"/>
    <property type="match status" value="1"/>
</dbReference>
<keyword evidence="4" id="KW-0560">Oxidoreductase</keyword>
<dbReference type="PROSITE" id="PS00798">
    <property type="entry name" value="ALDOKETO_REDUCTASE_1"/>
    <property type="match status" value="1"/>
</dbReference>
<evidence type="ECO:0000256" key="3">
    <source>
        <dbReference type="ARBA" id="ARBA00022857"/>
    </source>
</evidence>
<reference evidence="9 10" key="1">
    <citation type="submission" date="2024-07" db="EMBL/GenBank/DDBJ databases">
        <title>Section-level genome sequencing and comparative genomics of Aspergillus sections Usti and Cavernicolus.</title>
        <authorList>
            <consortium name="Lawrence Berkeley National Laboratory"/>
            <person name="Nybo J.L."/>
            <person name="Vesth T.C."/>
            <person name="Theobald S."/>
            <person name="Frisvad J.C."/>
            <person name="Larsen T.O."/>
            <person name="Kjaerboelling I."/>
            <person name="Rothschild-Mancinelli K."/>
            <person name="Lyhne E.K."/>
            <person name="Kogle M.E."/>
            <person name="Barry K."/>
            <person name="Clum A."/>
            <person name="Na H."/>
            <person name="Ledsgaard L."/>
            <person name="Lin J."/>
            <person name="Lipzen A."/>
            <person name="Kuo A."/>
            <person name="Riley R."/>
            <person name="Mondo S."/>
            <person name="Labutti K."/>
            <person name="Haridas S."/>
            <person name="Pangalinan J."/>
            <person name="Salamov A.A."/>
            <person name="Simmons B.A."/>
            <person name="Magnuson J.K."/>
            <person name="Chen J."/>
            <person name="Drula E."/>
            <person name="Henrissat B."/>
            <person name="Wiebenga A."/>
            <person name="Lubbers R.J."/>
            <person name="Gomes A.C."/>
            <person name="Makela M.R."/>
            <person name="Stajich J."/>
            <person name="Grigoriev I.V."/>
            <person name="Mortensen U.H."/>
            <person name="De Vries R.P."/>
            <person name="Baker S.E."/>
            <person name="Andersen M.R."/>
        </authorList>
    </citation>
    <scope>NUCLEOTIDE SEQUENCE [LARGE SCALE GENOMIC DNA]</scope>
    <source>
        <strain evidence="9 10">CBS 123904</strain>
    </source>
</reference>
<comment type="caution">
    <text evidence="9">The sequence shown here is derived from an EMBL/GenBank/DDBJ whole genome shotgun (WGS) entry which is preliminary data.</text>
</comment>
<evidence type="ECO:0000256" key="4">
    <source>
        <dbReference type="ARBA" id="ARBA00023002"/>
    </source>
</evidence>
<evidence type="ECO:0000256" key="5">
    <source>
        <dbReference type="ARBA" id="ARBA00025065"/>
    </source>
</evidence>
<dbReference type="CDD" id="cd19071">
    <property type="entry name" value="AKR_AKR1-5-like"/>
    <property type="match status" value="1"/>
</dbReference>
<evidence type="ECO:0000256" key="6">
    <source>
        <dbReference type="ARBA" id="ARBA00047534"/>
    </source>
</evidence>
<name>A0ABR4IJX6_9EURO</name>
<protein>
    <recommendedName>
        <fullName evidence="2">D-xylose reductase [NAD(P)H]</fullName>
        <ecNumber evidence="2">1.1.1.307</ecNumber>
    </recommendedName>
</protein>
<evidence type="ECO:0000313" key="10">
    <source>
        <dbReference type="Proteomes" id="UP001610446"/>
    </source>
</evidence>
<dbReference type="InterPro" id="IPR036812">
    <property type="entry name" value="NAD(P)_OxRdtase_dom_sf"/>
</dbReference>
<dbReference type="EC" id="1.1.1.307" evidence="2"/>
<dbReference type="PANTHER" id="PTHR43827">
    <property type="entry name" value="2,5-DIKETO-D-GLUCONIC ACID REDUCTASE"/>
    <property type="match status" value="1"/>
</dbReference>
<dbReference type="SUPFAM" id="SSF51430">
    <property type="entry name" value="NAD(P)-linked oxidoreductase"/>
    <property type="match status" value="1"/>
</dbReference>
<evidence type="ECO:0000313" key="9">
    <source>
        <dbReference type="EMBL" id="KAL2828068.1"/>
    </source>
</evidence>
<gene>
    <name evidence="9" type="ORF">BJY01DRAFT_261646</name>
</gene>
<evidence type="ECO:0000259" key="8">
    <source>
        <dbReference type="Pfam" id="PF00248"/>
    </source>
</evidence>
<dbReference type="EMBL" id="JBFXLU010000378">
    <property type="protein sequence ID" value="KAL2828068.1"/>
    <property type="molecule type" value="Genomic_DNA"/>
</dbReference>
<proteinExistence type="inferred from homology"/>
<keyword evidence="10" id="KW-1185">Reference proteome</keyword>
<dbReference type="InterPro" id="IPR023210">
    <property type="entry name" value="NADP_OxRdtase_dom"/>
</dbReference>
<comment type="similarity">
    <text evidence="1">Belongs to the aldo/keto reductase family.</text>
</comment>
<dbReference type="Gene3D" id="3.20.20.100">
    <property type="entry name" value="NADP-dependent oxidoreductase domain"/>
    <property type="match status" value="1"/>
</dbReference>
<evidence type="ECO:0000256" key="7">
    <source>
        <dbReference type="ARBA" id="ARBA00049485"/>
    </source>
</evidence>
<dbReference type="PRINTS" id="PR00069">
    <property type="entry name" value="ALDKETRDTASE"/>
</dbReference>
<dbReference type="Pfam" id="PF00248">
    <property type="entry name" value="Aldo_ket_red"/>
    <property type="match status" value="1"/>
</dbReference>
<dbReference type="InterPro" id="IPR018170">
    <property type="entry name" value="Aldo/ket_reductase_CS"/>
</dbReference>
<keyword evidence="3" id="KW-0521">NADP</keyword>